<evidence type="ECO:0000313" key="1">
    <source>
        <dbReference type="EMBL" id="DAE17118.1"/>
    </source>
</evidence>
<name>A0A8S5QCV2_9CAUD</name>
<accession>A0A8S5QCV2</accession>
<sequence>MNKKRSIRSQRFHRWSASLFVPTKTIKSPNFTLRNKRKSGCAYIATLLSFHHIQDNI</sequence>
<organism evidence="1">
    <name type="scientific">Siphoviridae sp. ctbvd11</name>
    <dbReference type="NCBI Taxonomy" id="2825567"/>
    <lineage>
        <taxon>Viruses</taxon>
        <taxon>Duplodnaviria</taxon>
        <taxon>Heunggongvirae</taxon>
        <taxon>Uroviricota</taxon>
        <taxon>Caudoviricetes</taxon>
    </lineage>
</organism>
<dbReference type="EMBL" id="BK015636">
    <property type="protein sequence ID" value="DAE17118.1"/>
    <property type="molecule type" value="Genomic_DNA"/>
</dbReference>
<proteinExistence type="predicted"/>
<protein>
    <submittedName>
        <fullName evidence="1">Uncharacterized protein</fullName>
    </submittedName>
</protein>
<reference evidence="1" key="1">
    <citation type="journal article" date="2021" name="Proc. Natl. Acad. Sci. U.S.A.">
        <title>A Catalog of Tens of Thousands of Viruses from Human Metagenomes Reveals Hidden Associations with Chronic Diseases.</title>
        <authorList>
            <person name="Tisza M.J."/>
            <person name="Buck C.B."/>
        </authorList>
    </citation>
    <scope>NUCLEOTIDE SEQUENCE</scope>
    <source>
        <strain evidence="1">Ctbvd11</strain>
    </source>
</reference>